<feature type="domain" description="NqrA second alpha/beta" evidence="11">
    <location>
        <begin position="114"/>
        <end position="258"/>
    </location>
</feature>
<feature type="domain" description="NqrA N-terminal barrel-sandwich hybrid" evidence="9">
    <location>
        <begin position="5"/>
        <end position="97"/>
    </location>
</feature>
<keyword evidence="4 8" id="KW-0915">Sodium</keyword>
<evidence type="ECO:0000256" key="3">
    <source>
        <dbReference type="ARBA" id="ARBA00023027"/>
    </source>
</evidence>
<feature type="domain" description="Na(+)-translocating NADH-quinone reductase subunit A C-terminal" evidence="10">
    <location>
        <begin position="266"/>
        <end position="314"/>
    </location>
</feature>
<keyword evidence="5 8" id="KW-0406">Ion transport</keyword>
<comment type="catalytic activity">
    <reaction evidence="8">
        <text>a ubiquinone + n Na(+)(in) + NADH + H(+) = a ubiquinol + n Na(+)(out) + NAD(+)</text>
        <dbReference type="Rhea" id="RHEA:47748"/>
        <dbReference type="Rhea" id="RHEA-COMP:9565"/>
        <dbReference type="Rhea" id="RHEA-COMP:9566"/>
        <dbReference type="ChEBI" id="CHEBI:15378"/>
        <dbReference type="ChEBI" id="CHEBI:16389"/>
        <dbReference type="ChEBI" id="CHEBI:17976"/>
        <dbReference type="ChEBI" id="CHEBI:29101"/>
        <dbReference type="ChEBI" id="CHEBI:57540"/>
        <dbReference type="ChEBI" id="CHEBI:57945"/>
        <dbReference type="EC" id="7.2.1.1"/>
    </reaction>
</comment>
<evidence type="ECO:0000256" key="6">
    <source>
        <dbReference type="ARBA" id="ARBA00023075"/>
    </source>
</evidence>
<comment type="subunit">
    <text evidence="8">Composed of six subunits; NqrA, NqrB, NqrC, NqrD, NqrE and NqrF.</text>
</comment>
<keyword evidence="3 8" id="KW-0520">NAD</keyword>
<dbReference type="EC" id="7.2.1.1" evidence="8"/>
<dbReference type="Proteomes" id="UP000198951">
    <property type="component" value="Unassembled WGS sequence"/>
</dbReference>
<dbReference type="NCBIfam" id="NF003761">
    <property type="entry name" value="PRK05352.1-4"/>
    <property type="match status" value="1"/>
</dbReference>
<dbReference type="GO" id="GO:0006814">
    <property type="term" value="P:sodium ion transport"/>
    <property type="evidence" value="ECO:0007669"/>
    <property type="project" value="UniProtKB-UniRule"/>
</dbReference>
<keyword evidence="7 8" id="KW-0739">Sodium transport</keyword>
<protein>
    <recommendedName>
        <fullName evidence="8">Na(+)-translocating NADH-quinone reductase subunit A</fullName>
        <shortName evidence="8">Na(+)-NQR subunit A</shortName>
        <shortName evidence="8">Na(+)-translocating NQR subunit A</shortName>
        <ecNumber evidence="8">7.2.1.1</ecNumber>
    </recommendedName>
    <alternativeName>
        <fullName evidence="8">NQR complex subunit A</fullName>
    </alternativeName>
    <alternativeName>
        <fullName evidence="8">NQR-1 subunit A</fullName>
    </alternativeName>
</protein>
<dbReference type="STRING" id="150146.SAMN05443667_105211"/>
<dbReference type="Pfam" id="PF24836">
    <property type="entry name" value="NQRA_2nd"/>
    <property type="match status" value="1"/>
</dbReference>
<evidence type="ECO:0000256" key="4">
    <source>
        <dbReference type="ARBA" id="ARBA00023053"/>
    </source>
</evidence>
<evidence type="ECO:0000256" key="1">
    <source>
        <dbReference type="ARBA" id="ARBA00022448"/>
    </source>
</evidence>
<evidence type="ECO:0000313" key="12">
    <source>
        <dbReference type="EMBL" id="SEA55077.1"/>
    </source>
</evidence>
<evidence type="ECO:0000259" key="11">
    <source>
        <dbReference type="Pfam" id="PF24836"/>
    </source>
</evidence>
<dbReference type="AlphaFoldDB" id="A0A1H4C414"/>
<dbReference type="InterPro" id="IPR056147">
    <property type="entry name" value="NQRA_N"/>
</dbReference>
<dbReference type="Pfam" id="PF05896">
    <property type="entry name" value="NQRA_N"/>
    <property type="match status" value="1"/>
</dbReference>
<dbReference type="PANTHER" id="PTHR37839:SF1">
    <property type="entry name" value="NA(+)-TRANSLOCATING NADH-QUINONE REDUCTASE SUBUNIT A"/>
    <property type="match status" value="1"/>
</dbReference>
<accession>A0A1H4C414</accession>
<dbReference type="OrthoDB" id="9774536at2"/>
<gene>
    <name evidence="8" type="primary">nqrA</name>
    <name evidence="12" type="ORF">SAMN05443667_105211</name>
</gene>
<dbReference type="RefSeq" id="WP_091088318.1">
    <property type="nucleotide sequence ID" value="NZ_FNRD01000005.1"/>
</dbReference>
<name>A0A1H4C414_9FLAO</name>
<evidence type="ECO:0000256" key="2">
    <source>
        <dbReference type="ARBA" id="ARBA00022967"/>
    </source>
</evidence>
<dbReference type="EMBL" id="FNRD01000005">
    <property type="protein sequence ID" value="SEA55077.1"/>
    <property type="molecule type" value="Genomic_DNA"/>
</dbReference>
<evidence type="ECO:0000259" key="9">
    <source>
        <dbReference type="Pfam" id="PF05896"/>
    </source>
</evidence>
<keyword evidence="6 8" id="KW-0830">Ubiquinone</keyword>
<comment type="similarity">
    <text evidence="8">Belongs to the NqrA family.</text>
</comment>
<evidence type="ECO:0000256" key="8">
    <source>
        <dbReference type="HAMAP-Rule" id="MF_00425"/>
    </source>
</evidence>
<organism evidence="12 13">
    <name type="scientific">Flavobacterium gillisiae</name>
    <dbReference type="NCBI Taxonomy" id="150146"/>
    <lineage>
        <taxon>Bacteria</taxon>
        <taxon>Pseudomonadati</taxon>
        <taxon>Bacteroidota</taxon>
        <taxon>Flavobacteriia</taxon>
        <taxon>Flavobacteriales</taxon>
        <taxon>Flavobacteriaceae</taxon>
        <taxon>Flavobacterium</taxon>
    </lineage>
</organism>
<evidence type="ECO:0000259" key="10">
    <source>
        <dbReference type="Pfam" id="PF11973"/>
    </source>
</evidence>
<evidence type="ECO:0000256" key="5">
    <source>
        <dbReference type="ARBA" id="ARBA00023065"/>
    </source>
</evidence>
<comment type="function">
    <text evidence="8">NQR complex catalyzes the reduction of ubiquinone-1 to ubiquinol by two successive reactions, coupled with the transport of Na(+) ions from the cytoplasm to the periplasm. NqrA to NqrE are probably involved in the second step, the conversion of ubisemiquinone to ubiquinol.</text>
</comment>
<evidence type="ECO:0000256" key="7">
    <source>
        <dbReference type="ARBA" id="ARBA00023201"/>
    </source>
</evidence>
<dbReference type="Pfam" id="PF11973">
    <property type="entry name" value="NQRA_SLBB"/>
    <property type="match status" value="1"/>
</dbReference>
<keyword evidence="2 8" id="KW-1278">Translocase</keyword>
<dbReference type="InterPro" id="IPR056148">
    <property type="entry name" value="NQRA_2nd"/>
</dbReference>
<reference evidence="13" key="1">
    <citation type="submission" date="2016-10" db="EMBL/GenBank/DDBJ databases">
        <authorList>
            <person name="Varghese N."/>
            <person name="Submissions S."/>
        </authorList>
    </citation>
    <scope>NUCLEOTIDE SEQUENCE [LARGE SCALE GENOMIC DNA]</scope>
    <source>
        <strain evidence="13">DSM 22376</strain>
    </source>
</reference>
<keyword evidence="13" id="KW-1185">Reference proteome</keyword>
<proteinExistence type="inferred from homology"/>
<sequence>MSEYIKIKRGLNLKLIGEAAKTVLDLPVAEIFAIKPKDFVGLTPKLLVKAGANVEAGTPLFYDKNNKKIQFCSPVSGEVIEILRGQKRVILEIKILADREIKHLTFTKSNPNQLSRKEIIDQLLNSGVWPFIRQRPYGTIANPSESPKAIFISAFDTNPLAPDTDFIMSGKESYFQTGINALQQLTTGKIHLNVQANTAPAPAFSQAQNVQINTISGPHPAGNVGVQIHHIDPINKGEVVWYINPQDVVIMGKLFDEGLFDATRILAVTGSQVNNPKYYKTIVGSSVKNILSEAGLKKGDNRIISGSILSGSQIPADGFLGFYDSQITVIPEGNEYEFMGWLAPGFDKFSVSRTFFSWLTPNKKHDLNTNLHGEERPFVMTGQYEKVFPMDIYPVQLLKSILIEDIDMMEKLGIYEVVEEDFALCELVCTSKIKSQEIIRHGLDMVRKEFS</sequence>
<dbReference type="HAMAP" id="MF_00425">
    <property type="entry name" value="NqrA"/>
    <property type="match status" value="1"/>
</dbReference>
<dbReference type="InterPro" id="IPR022615">
    <property type="entry name" value="NqrA_C_domain"/>
</dbReference>
<dbReference type="InterPro" id="IPR008703">
    <property type="entry name" value="NqrA"/>
</dbReference>
<evidence type="ECO:0000313" key="13">
    <source>
        <dbReference type="Proteomes" id="UP000198951"/>
    </source>
</evidence>
<keyword evidence="1 8" id="KW-0813">Transport</keyword>
<dbReference type="GO" id="GO:0016655">
    <property type="term" value="F:oxidoreductase activity, acting on NAD(P)H, quinone or similar compound as acceptor"/>
    <property type="evidence" value="ECO:0007669"/>
    <property type="project" value="UniProtKB-UniRule"/>
</dbReference>
<dbReference type="NCBIfam" id="TIGR01936">
    <property type="entry name" value="nqrA"/>
    <property type="match status" value="1"/>
</dbReference>
<dbReference type="PANTHER" id="PTHR37839">
    <property type="entry name" value="NA(+)-TRANSLOCATING NADH-QUINONE REDUCTASE SUBUNIT A"/>
    <property type="match status" value="1"/>
</dbReference>